<evidence type="ECO:0000256" key="1">
    <source>
        <dbReference type="ARBA" id="ARBA00004922"/>
    </source>
</evidence>
<dbReference type="InterPro" id="IPR029489">
    <property type="entry name" value="OGT/SEC/SPY_C"/>
</dbReference>
<dbReference type="GO" id="GO:0016740">
    <property type="term" value="F:transferase activity"/>
    <property type="evidence" value="ECO:0007669"/>
    <property type="project" value="UniProtKB-KW"/>
</dbReference>
<keyword evidence="4" id="KW-0802">TPR repeat</keyword>
<dbReference type="InterPro" id="IPR037919">
    <property type="entry name" value="OGT"/>
</dbReference>
<dbReference type="InterPro" id="IPR011990">
    <property type="entry name" value="TPR-like_helical_dom_sf"/>
</dbReference>
<evidence type="ECO:0000256" key="3">
    <source>
        <dbReference type="ARBA" id="ARBA00022737"/>
    </source>
</evidence>
<reference evidence="6 7" key="1">
    <citation type="submission" date="2020-11" db="EMBL/GenBank/DDBJ databases">
        <title>genome sequence of strain KACC 18849.</title>
        <authorList>
            <person name="Gao J."/>
            <person name="Zhang X."/>
        </authorList>
    </citation>
    <scope>NUCLEOTIDE SEQUENCE [LARGE SCALE GENOMIC DNA]</scope>
    <source>
        <strain evidence="6 7">KACC 18849</strain>
    </source>
</reference>
<accession>A0ABS0T6W8</accession>
<organism evidence="6 7">
    <name type="scientific">Caulobacter hibisci</name>
    <dbReference type="NCBI Taxonomy" id="2035993"/>
    <lineage>
        <taxon>Bacteria</taxon>
        <taxon>Pseudomonadati</taxon>
        <taxon>Pseudomonadota</taxon>
        <taxon>Alphaproteobacteria</taxon>
        <taxon>Caulobacterales</taxon>
        <taxon>Caulobacteraceae</taxon>
        <taxon>Caulobacter</taxon>
    </lineage>
</organism>
<dbReference type="SUPFAM" id="SSF53756">
    <property type="entry name" value="UDP-Glycosyltransferase/glycogen phosphorylase"/>
    <property type="match status" value="1"/>
</dbReference>
<feature type="domain" description="O-GlcNAc transferase C-terminal" evidence="5">
    <location>
        <begin position="404"/>
        <end position="586"/>
    </location>
</feature>
<dbReference type="PANTHER" id="PTHR44366">
    <property type="entry name" value="UDP-N-ACETYLGLUCOSAMINE--PEPTIDE N-ACETYLGLUCOSAMINYLTRANSFERASE 110 KDA SUBUNIT"/>
    <property type="match status" value="1"/>
</dbReference>
<dbReference type="Proteomes" id="UP000639859">
    <property type="component" value="Unassembled WGS sequence"/>
</dbReference>
<gene>
    <name evidence="6" type="ORF">I4Q42_24470</name>
</gene>
<dbReference type="EMBL" id="JADWOX010000028">
    <property type="protein sequence ID" value="MBI1686835.1"/>
    <property type="molecule type" value="Genomic_DNA"/>
</dbReference>
<evidence type="ECO:0000256" key="4">
    <source>
        <dbReference type="ARBA" id="ARBA00022803"/>
    </source>
</evidence>
<keyword evidence="7" id="KW-1185">Reference proteome</keyword>
<feature type="domain" description="O-GlcNAc transferase C-terminal" evidence="5">
    <location>
        <begin position="240"/>
        <end position="384"/>
    </location>
</feature>
<evidence type="ECO:0000313" key="7">
    <source>
        <dbReference type="Proteomes" id="UP000639859"/>
    </source>
</evidence>
<keyword evidence="2 6" id="KW-0808">Transferase</keyword>
<dbReference type="Gene3D" id="1.25.40.10">
    <property type="entry name" value="Tetratricopeptide repeat domain"/>
    <property type="match status" value="1"/>
</dbReference>
<evidence type="ECO:0000313" key="6">
    <source>
        <dbReference type="EMBL" id="MBI1686835.1"/>
    </source>
</evidence>
<proteinExistence type="predicted"/>
<sequence length="664" mass="73532">MPDSAPATPLVALSVVELINAAEGVRRAQGPAAAVALYQAWIAANGDNPLLYAVLFNFAVVLTDSGDLAGARSQLERAVVVNPDFIPTYINLGRVYERMGAANLAVLQWTAATDRLAAVTGASIAHKTTALNQTARVLEGANQDQPAQAMLRQSLELDPRQREAVQHLLALRQRQCEWPIIDPWERMDAETLMTGMSPLSLAAYADDPMLQLAAAWNYNRLDVGAPPELMDLSVALARGDDQPLRIGYLSSDLRHHAIGHLTAEIYGLHDRSKVEVFAYYCGPELTDPLQKRIMGDVDHWVAINRMDDATAARRIAQDGVQILVDVNGYTRDGRTRLLAMRPAPVIVNWLGFPGTTGSPYHHYIVADDFIIPPGDEAFYSEQVLRLPCYQPNDRKRRVSPFPPTRREAGLPDDAVVYCSFNGTQKITPFTLDRWFQVLERVPNSVLWLLSGSDDSHARLKARASERGLSPERLVFADKMANPEHLARYVLADVFLDALPYGAHTTASDALWMGVPIVTLAGRSFAARVCGSILTAAGLPELVCDSPEAFVDTAVALGLDADRLADLKTRILDLRDDSVLFDTPKLVAALEDLYAGMWRDLREDRLPVPDLSNLDVYLEVGATQTHDAFDMLAVEDHRGWWRERLARRHAHRPIPADKRLWEADR</sequence>
<dbReference type="RefSeq" id="WP_198578722.1">
    <property type="nucleotide sequence ID" value="NZ_JADWOX010000028.1"/>
</dbReference>
<comment type="caution">
    <text evidence="6">The sequence shown here is derived from an EMBL/GenBank/DDBJ whole genome shotgun (WGS) entry which is preliminary data.</text>
</comment>
<evidence type="ECO:0000259" key="5">
    <source>
        <dbReference type="Pfam" id="PF13844"/>
    </source>
</evidence>
<protein>
    <submittedName>
        <fullName evidence="6">Glycosyl transferase</fullName>
    </submittedName>
</protein>
<dbReference type="Gene3D" id="3.40.50.11380">
    <property type="match status" value="1"/>
</dbReference>
<evidence type="ECO:0000256" key="2">
    <source>
        <dbReference type="ARBA" id="ARBA00022679"/>
    </source>
</evidence>
<keyword evidence="3" id="KW-0677">Repeat</keyword>
<name>A0ABS0T6W8_9CAUL</name>
<dbReference type="Gene3D" id="3.40.50.2000">
    <property type="entry name" value="Glycogen Phosphorylase B"/>
    <property type="match status" value="1"/>
</dbReference>
<dbReference type="PANTHER" id="PTHR44366:SF1">
    <property type="entry name" value="UDP-N-ACETYLGLUCOSAMINE--PEPTIDE N-ACETYLGLUCOSAMINYLTRANSFERASE 110 KDA SUBUNIT"/>
    <property type="match status" value="1"/>
</dbReference>
<dbReference type="SUPFAM" id="SSF48452">
    <property type="entry name" value="TPR-like"/>
    <property type="match status" value="1"/>
</dbReference>
<comment type="pathway">
    <text evidence="1">Protein modification; protein glycosylation.</text>
</comment>
<dbReference type="Pfam" id="PF13844">
    <property type="entry name" value="Glyco_transf_41"/>
    <property type="match status" value="2"/>
</dbReference>